<dbReference type="EMBL" id="BMFA01000007">
    <property type="protein sequence ID" value="GGB51348.1"/>
    <property type="molecule type" value="Genomic_DNA"/>
</dbReference>
<dbReference type="InterPro" id="IPR005672">
    <property type="entry name" value="Phosphate_PstA"/>
</dbReference>
<organism evidence="11 12">
    <name type="scientific">Roseibium aquae</name>
    <dbReference type="NCBI Taxonomy" id="1323746"/>
    <lineage>
        <taxon>Bacteria</taxon>
        <taxon>Pseudomonadati</taxon>
        <taxon>Pseudomonadota</taxon>
        <taxon>Alphaproteobacteria</taxon>
        <taxon>Hyphomicrobiales</taxon>
        <taxon>Stappiaceae</taxon>
        <taxon>Roseibium</taxon>
    </lineage>
</organism>
<dbReference type="RefSeq" id="WP_150496685.1">
    <property type="nucleotide sequence ID" value="NZ_BMFA01000007.1"/>
</dbReference>
<feature type="transmembrane region" description="Helical" evidence="9">
    <location>
        <begin position="261"/>
        <end position="283"/>
    </location>
</feature>
<sequence>MTDITSEDSRKALCNPTTEAVRNSLSRRNRKQVLLQSFGIAAILFAMGMLFILLGSIISSGYHAFTQTHIQLEVYVDPEEIPADGLPRGGFNDVLAAAMAVHFPGIDLADRVAKRELTSILSNGAQFILRDKVVSDPSLIGQTISLSVPASDPYDQLNKGLVERDTPEQFRRIDDAAIARFDRLKELGMVSAPLNTALITNADSRFPELAGLKGALVGSFWALLVCFLISFPLGIGAAIYLEEFAPKNRYSDLIEININNLAAVPSVVFGLLALAVFIGWFGLPRSAPFVGGLTLALMTMPTIIIATRAALKAVPPSIREAALGVGASKHQVVFGHVLPLAMPGILTGTIIGLAQALGETAPLLLIGMNAFITSAATSPFDSATALPTQIFIWADSPERGFVSRTSAAILVLLMFLVTMNAVAIFLRSKFERKW</sequence>
<dbReference type="Pfam" id="PF00528">
    <property type="entry name" value="BPD_transp_1"/>
    <property type="match status" value="1"/>
</dbReference>
<keyword evidence="6 9" id="KW-0812">Transmembrane</keyword>
<gene>
    <name evidence="11" type="ORF">GCM10011316_24200</name>
</gene>
<name>A0A916TL48_9HYPH</name>
<feature type="transmembrane region" description="Helical" evidence="9">
    <location>
        <begin position="220"/>
        <end position="241"/>
    </location>
</feature>
<dbReference type="PROSITE" id="PS50928">
    <property type="entry name" value="ABC_TM1"/>
    <property type="match status" value="1"/>
</dbReference>
<feature type="transmembrane region" description="Helical" evidence="9">
    <location>
        <begin position="33"/>
        <end position="58"/>
    </location>
</feature>
<evidence type="ECO:0000256" key="7">
    <source>
        <dbReference type="ARBA" id="ARBA00022989"/>
    </source>
</evidence>
<comment type="subcellular location">
    <subcellularLocation>
        <location evidence="9">Cell inner membrane</location>
        <topology evidence="9">Multi-pass membrane protein</topology>
    </subcellularLocation>
    <subcellularLocation>
        <location evidence="1">Cell membrane</location>
        <topology evidence="1">Multi-pass membrane protein</topology>
    </subcellularLocation>
</comment>
<keyword evidence="4" id="KW-0813">Transport</keyword>
<dbReference type="Gene3D" id="1.10.3720.10">
    <property type="entry name" value="MetI-like"/>
    <property type="match status" value="1"/>
</dbReference>
<evidence type="ECO:0000259" key="10">
    <source>
        <dbReference type="PROSITE" id="PS50928"/>
    </source>
</evidence>
<dbReference type="GO" id="GO:0035435">
    <property type="term" value="P:phosphate ion transmembrane transport"/>
    <property type="evidence" value="ECO:0007669"/>
    <property type="project" value="InterPro"/>
</dbReference>
<keyword evidence="12" id="KW-1185">Reference proteome</keyword>
<evidence type="ECO:0000256" key="5">
    <source>
        <dbReference type="ARBA" id="ARBA00022475"/>
    </source>
</evidence>
<dbReference type="NCBIfam" id="TIGR00974">
    <property type="entry name" value="3a0107s02c"/>
    <property type="match status" value="1"/>
</dbReference>
<dbReference type="GO" id="GO:0005315">
    <property type="term" value="F:phosphate transmembrane transporter activity"/>
    <property type="evidence" value="ECO:0007669"/>
    <property type="project" value="InterPro"/>
</dbReference>
<dbReference type="Proteomes" id="UP000605148">
    <property type="component" value="Unassembled WGS sequence"/>
</dbReference>
<dbReference type="InterPro" id="IPR035906">
    <property type="entry name" value="MetI-like_sf"/>
</dbReference>
<dbReference type="PANTHER" id="PTHR43470:SF5">
    <property type="entry name" value="PHOSPHATE TRANSPORT SYSTEM PERMEASE PROTEIN PSTA"/>
    <property type="match status" value="1"/>
</dbReference>
<evidence type="ECO:0000313" key="11">
    <source>
        <dbReference type="EMBL" id="GGB51348.1"/>
    </source>
</evidence>
<evidence type="ECO:0000256" key="1">
    <source>
        <dbReference type="ARBA" id="ARBA00004651"/>
    </source>
</evidence>
<feature type="transmembrane region" description="Helical" evidence="9">
    <location>
        <begin position="289"/>
        <end position="311"/>
    </location>
</feature>
<proteinExistence type="inferred from homology"/>
<comment type="caution">
    <text evidence="11">The sequence shown here is derived from an EMBL/GenBank/DDBJ whole genome shotgun (WGS) entry which is preliminary data.</text>
</comment>
<reference evidence="11" key="2">
    <citation type="submission" date="2020-09" db="EMBL/GenBank/DDBJ databases">
        <authorList>
            <person name="Sun Q."/>
            <person name="Zhou Y."/>
        </authorList>
    </citation>
    <scope>NUCLEOTIDE SEQUENCE</scope>
    <source>
        <strain evidence="11">CGMCC 1.12426</strain>
    </source>
</reference>
<evidence type="ECO:0000256" key="9">
    <source>
        <dbReference type="RuleBase" id="RU363043"/>
    </source>
</evidence>
<protein>
    <recommendedName>
        <fullName evidence="3 9">Phosphate transport system permease protein PstA</fullName>
    </recommendedName>
</protein>
<dbReference type="InterPro" id="IPR024573">
    <property type="entry name" value="DUF3333"/>
</dbReference>
<reference evidence="11" key="1">
    <citation type="journal article" date="2014" name="Int. J. Syst. Evol. Microbiol.">
        <title>Complete genome sequence of Corynebacterium casei LMG S-19264T (=DSM 44701T), isolated from a smear-ripened cheese.</title>
        <authorList>
            <consortium name="US DOE Joint Genome Institute (JGI-PGF)"/>
            <person name="Walter F."/>
            <person name="Albersmeier A."/>
            <person name="Kalinowski J."/>
            <person name="Ruckert C."/>
        </authorList>
    </citation>
    <scope>NUCLEOTIDE SEQUENCE</scope>
    <source>
        <strain evidence="11">CGMCC 1.12426</strain>
    </source>
</reference>
<evidence type="ECO:0000256" key="6">
    <source>
        <dbReference type="ARBA" id="ARBA00022692"/>
    </source>
</evidence>
<feature type="domain" description="ABC transmembrane type-1" evidence="10">
    <location>
        <begin position="216"/>
        <end position="423"/>
    </location>
</feature>
<dbReference type="Pfam" id="PF11812">
    <property type="entry name" value="DUF3333"/>
    <property type="match status" value="1"/>
</dbReference>
<comment type="similarity">
    <text evidence="2 9">Belongs to the binding-protein-dependent transport system permease family. CysTW subfamily.</text>
</comment>
<keyword evidence="5 9" id="KW-1003">Cell membrane</keyword>
<dbReference type="InterPro" id="IPR000515">
    <property type="entry name" value="MetI-like"/>
</dbReference>
<keyword evidence="7 9" id="KW-1133">Transmembrane helix</keyword>
<dbReference type="PANTHER" id="PTHR43470">
    <property type="entry name" value="PHOSPHATE TRANSPORT SYSTEM PERMEASE PROTEIN PSTA-RELATED"/>
    <property type="match status" value="1"/>
</dbReference>
<feature type="transmembrane region" description="Helical" evidence="9">
    <location>
        <begin position="407"/>
        <end position="426"/>
    </location>
</feature>
<evidence type="ECO:0000256" key="2">
    <source>
        <dbReference type="ARBA" id="ARBA00007069"/>
    </source>
</evidence>
<dbReference type="AlphaFoldDB" id="A0A916TL48"/>
<dbReference type="CDD" id="cd06261">
    <property type="entry name" value="TM_PBP2"/>
    <property type="match status" value="1"/>
</dbReference>
<dbReference type="GO" id="GO:0005886">
    <property type="term" value="C:plasma membrane"/>
    <property type="evidence" value="ECO:0007669"/>
    <property type="project" value="UniProtKB-SubCell"/>
</dbReference>
<evidence type="ECO:0000313" key="12">
    <source>
        <dbReference type="Proteomes" id="UP000605148"/>
    </source>
</evidence>
<evidence type="ECO:0000256" key="4">
    <source>
        <dbReference type="ARBA" id="ARBA00022448"/>
    </source>
</evidence>
<evidence type="ECO:0000256" key="8">
    <source>
        <dbReference type="ARBA" id="ARBA00023136"/>
    </source>
</evidence>
<dbReference type="SUPFAM" id="SSF161098">
    <property type="entry name" value="MetI-like"/>
    <property type="match status" value="1"/>
</dbReference>
<evidence type="ECO:0000256" key="3">
    <source>
        <dbReference type="ARBA" id="ARBA00016864"/>
    </source>
</evidence>
<accession>A0A916TL48</accession>
<dbReference type="OrthoDB" id="9807065at2"/>
<keyword evidence="8 9" id="KW-0472">Membrane</keyword>
<feature type="transmembrane region" description="Helical" evidence="9">
    <location>
        <begin position="332"/>
        <end position="354"/>
    </location>
</feature>